<dbReference type="VEuPathDB" id="TrichDB:TRFO_01924"/>
<keyword evidence="3" id="KW-1185">Reference proteome</keyword>
<dbReference type="FunFam" id="1.25.10.10:FF:000331">
    <property type="entry name" value="Phosphoprotein phosphatase, putative"/>
    <property type="match status" value="1"/>
</dbReference>
<organism evidence="2 3">
    <name type="scientific">Tritrichomonas foetus</name>
    <dbReference type="NCBI Taxonomy" id="1144522"/>
    <lineage>
        <taxon>Eukaryota</taxon>
        <taxon>Metamonada</taxon>
        <taxon>Parabasalia</taxon>
        <taxon>Tritrichomonadida</taxon>
        <taxon>Tritrichomonadidae</taxon>
        <taxon>Tritrichomonas</taxon>
    </lineage>
</organism>
<comment type="caution">
    <text evidence="2">The sequence shown here is derived from an EMBL/GenBank/DDBJ whole genome shotgun (WGS) entry which is preliminary data.</text>
</comment>
<feature type="compositionally biased region" description="Acidic residues" evidence="1">
    <location>
        <begin position="718"/>
        <end position="777"/>
    </location>
</feature>
<feature type="region of interest" description="Disordered" evidence="1">
    <location>
        <begin position="718"/>
        <end position="798"/>
    </location>
</feature>
<protein>
    <submittedName>
        <fullName evidence="2">Protein phosphatase 2A, regulatory subunit</fullName>
    </submittedName>
</protein>
<gene>
    <name evidence="2" type="ORF">TRFO_01924</name>
</gene>
<dbReference type="Proteomes" id="UP000179807">
    <property type="component" value="Unassembled WGS sequence"/>
</dbReference>
<dbReference type="SUPFAM" id="SSF48371">
    <property type="entry name" value="ARM repeat"/>
    <property type="match status" value="1"/>
</dbReference>
<dbReference type="Gene3D" id="1.25.10.10">
    <property type="entry name" value="Leucine-rich Repeat Variant"/>
    <property type="match status" value="1"/>
</dbReference>
<dbReference type="PANTHER" id="PTHR10257:SF3">
    <property type="entry name" value="SERINE_THREONINE-PROTEIN PHOSPHATASE 2A 56 KDA REGULATORY SUBUNIT GAMMA ISOFORM"/>
    <property type="match status" value="1"/>
</dbReference>
<dbReference type="GeneID" id="94825096"/>
<proteinExistence type="predicted"/>
<dbReference type="GO" id="GO:0007165">
    <property type="term" value="P:signal transduction"/>
    <property type="evidence" value="ECO:0007669"/>
    <property type="project" value="InterPro"/>
</dbReference>
<feature type="compositionally biased region" description="Polar residues" evidence="1">
    <location>
        <begin position="19"/>
        <end position="31"/>
    </location>
</feature>
<dbReference type="GO" id="GO:0000159">
    <property type="term" value="C:protein phosphatase type 2A complex"/>
    <property type="evidence" value="ECO:0007669"/>
    <property type="project" value="InterPro"/>
</dbReference>
<evidence type="ECO:0000313" key="3">
    <source>
        <dbReference type="Proteomes" id="UP000179807"/>
    </source>
</evidence>
<dbReference type="OrthoDB" id="10264446at2759"/>
<accession>A0A1J4JI46</accession>
<dbReference type="PANTHER" id="PTHR10257">
    <property type="entry name" value="SERINE/THREONINE PROTEIN PHOSPHATASE 2A PP2A REGULATORY SUBUNIT B"/>
    <property type="match status" value="1"/>
</dbReference>
<reference evidence="2" key="1">
    <citation type="submission" date="2016-10" db="EMBL/GenBank/DDBJ databases">
        <authorList>
            <person name="Benchimol M."/>
            <person name="Almeida L.G."/>
            <person name="Vasconcelos A.T."/>
            <person name="Perreira-Neves A."/>
            <person name="Rosa I.A."/>
            <person name="Tasca T."/>
            <person name="Bogo M.R."/>
            <person name="de Souza W."/>
        </authorList>
    </citation>
    <scope>NUCLEOTIDE SEQUENCE [LARGE SCALE GENOMIC DNA]</scope>
    <source>
        <strain evidence="2">K</strain>
    </source>
</reference>
<dbReference type="GO" id="GO:0019888">
    <property type="term" value="F:protein phosphatase regulator activity"/>
    <property type="evidence" value="ECO:0007669"/>
    <property type="project" value="InterPro"/>
</dbReference>
<dbReference type="RefSeq" id="XP_068351979.1">
    <property type="nucleotide sequence ID" value="XM_068490392.1"/>
</dbReference>
<dbReference type="Pfam" id="PF01603">
    <property type="entry name" value="B56"/>
    <property type="match status" value="1"/>
</dbReference>
<dbReference type="AlphaFoldDB" id="A0A1J4JI46"/>
<evidence type="ECO:0000313" key="2">
    <source>
        <dbReference type="EMBL" id="OHS98842.1"/>
    </source>
</evidence>
<feature type="region of interest" description="Disordered" evidence="1">
    <location>
        <begin position="1"/>
        <end position="60"/>
    </location>
</feature>
<dbReference type="InterPro" id="IPR002554">
    <property type="entry name" value="PP2A_B56"/>
</dbReference>
<dbReference type="InterPro" id="IPR011989">
    <property type="entry name" value="ARM-like"/>
</dbReference>
<sequence>MASKLRGSFSRPPGILQPKNRTQPASNQNKKTILKPIPPKQNTIPDNESEKQPISDFPSPPVQIVSCRHGQAGDMIPLPQISTAPIGEIPQLAIQKLKQCQRICDFSDVNADAASKVTKKATLNELIDLYSNPKLSSRLTRECHQQVIETFATNVFRPPPNIPRALLVSDEVTIEDTAWPHLQLVYLMFLKFLDCNVELRILQYQLQPKFISNLFAVLDFPDERERVQARAVIGSIYNKVPPHRNMLMNITLNLLMSVPEDLELNAASHLLELFYQFTSNTPPPLSQQLVQAFERVLLPLHLPYRCQRYFPPLVRCILLMIRKDARLANNLLQFLIGHWPLTLDHKSELFIDEIGQMLDEANPQDLNDNIVQLISCVLIAAESPCMTLADKALKFMLNNRVQNLIVENPDTLLNIIFPPLFRVACSHWQRSLQLNALNVMNTFMELCPDAFRRAAERFKASTMMENARKMQKKGLWDSVALVASQNDRSINSENVNLELTAFFGVNRYIPRNGSQPFLNIRGRTENEKMLTRSMPVNMLPTEVSSVNDSNRDLQNPNLNPISNNPNNNQLTNKVDEENVYASNQIQGKNSLTMAILEDDEGTANTASASSQNNSTSLLSNAISEEDEMKFNSNNTQNTMIITEEDEENYKPPVQNANMAIIEEDEENYKPPTSQSTNMAIIEEDEENYHPQNTNMTFNEEDEENYQPQNMAIIEEDDEAGNGEEEQINEEEGNNEEEQIYEEDGNAEVDGNNEDENGEVNEESGIDETIEEADEEDTFVAGHLPGAGGNAIEEEDTFE</sequence>
<name>A0A1J4JI46_9EUKA</name>
<dbReference type="InterPro" id="IPR016024">
    <property type="entry name" value="ARM-type_fold"/>
</dbReference>
<dbReference type="EMBL" id="MLAK01001037">
    <property type="protein sequence ID" value="OHS98842.1"/>
    <property type="molecule type" value="Genomic_DNA"/>
</dbReference>
<evidence type="ECO:0000256" key="1">
    <source>
        <dbReference type="SAM" id="MobiDB-lite"/>
    </source>
</evidence>